<dbReference type="InterPro" id="IPR012336">
    <property type="entry name" value="Thioredoxin-like_fold"/>
</dbReference>
<dbReference type="GO" id="GO:0004791">
    <property type="term" value="F:thioredoxin-disulfide reductase (NADPH) activity"/>
    <property type="evidence" value="ECO:0007669"/>
    <property type="project" value="TreeGrafter"/>
</dbReference>
<dbReference type="SUPFAM" id="SSF52833">
    <property type="entry name" value="Thioredoxin-like"/>
    <property type="match status" value="1"/>
</dbReference>
<organism evidence="3 4">
    <name type="scientific">Natronogracilivirga saccharolytica</name>
    <dbReference type="NCBI Taxonomy" id="2812953"/>
    <lineage>
        <taxon>Bacteria</taxon>
        <taxon>Pseudomonadati</taxon>
        <taxon>Balneolota</taxon>
        <taxon>Balneolia</taxon>
        <taxon>Balneolales</taxon>
        <taxon>Cyclonatronaceae</taxon>
        <taxon>Natronogracilivirga</taxon>
    </lineage>
</organism>
<dbReference type="InterPro" id="IPR013766">
    <property type="entry name" value="Thioredoxin_domain"/>
</dbReference>
<dbReference type="PANTHER" id="PTHR46472">
    <property type="entry name" value="NUCLEOREDOXIN"/>
    <property type="match status" value="1"/>
</dbReference>
<dbReference type="Gene3D" id="3.40.30.10">
    <property type="entry name" value="Glutaredoxin"/>
    <property type="match status" value="1"/>
</dbReference>
<feature type="domain" description="Thioredoxin" evidence="2">
    <location>
        <begin position="316"/>
        <end position="457"/>
    </location>
</feature>
<comment type="caution">
    <text evidence="3">The sequence shown here is derived from an EMBL/GenBank/DDBJ whole genome shotgun (WGS) entry which is preliminary data.</text>
</comment>
<dbReference type="RefSeq" id="WP_210512193.1">
    <property type="nucleotide sequence ID" value="NZ_JAFIDN010000007.1"/>
</dbReference>
<evidence type="ECO:0000256" key="1">
    <source>
        <dbReference type="SAM" id="SignalP"/>
    </source>
</evidence>
<dbReference type="EMBL" id="JAFIDN010000007">
    <property type="protein sequence ID" value="MBP3192984.1"/>
    <property type="molecule type" value="Genomic_DNA"/>
</dbReference>
<dbReference type="PROSITE" id="PS51352">
    <property type="entry name" value="THIOREDOXIN_2"/>
    <property type="match status" value="1"/>
</dbReference>
<keyword evidence="4" id="KW-1185">Reference proteome</keyword>
<accession>A0A8J7UX66</accession>
<dbReference type="AlphaFoldDB" id="A0A8J7UX66"/>
<dbReference type="Pfam" id="PF13905">
    <property type="entry name" value="Thioredoxin_8"/>
    <property type="match status" value="1"/>
</dbReference>
<dbReference type="PANTHER" id="PTHR46472:SF1">
    <property type="entry name" value="NUCLEOREDOXIN"/>
    <property type="match status" value="1"/>
</dbReference>
<evidence type="ECO:0000313" key="4">
    <source>
        <dbReference type="Proteomes" id="UP000673975"/>
    </source>
</evidence>
<evidence type="ECO:0000313" key="3">
    <source>
        <dbReference type="EMBL" id="MBP3192984.1"/>
    </source>
</evidence>
<keyword evidence="1" id="KW-0732">Signal</keyword>
<feature type="chain" id="PRO_5035311300" evidence="1">
    <location>
        <begin position="20"/>
        <end position="463"/>
    </location>
</feature>
<feature type="signal peptide" evidence="1">
    <location>
        <begin position="1"/>
        <end position="19"/>
    </location>
</feature>
<sequence length="463" mass="52829">MKRLVFFLILLLGCNSADSQTITGTFPNLAGEEVRLEGFRGFNTHEISRSDVSDDGVFTLPYSADHIGMGRLVSSDDHSFIVVLSGEEIRLKGESLANPETVDILSGEENRLFEQYAREHPRREQALSAWIFLENIYRDDSLFAVHDTPRQAIAREKQRIRDEDQAFLDQLDPSTYVHWYLPVRKLVSSVSVVAQHRTEEIPQTIEAFRQLDYTDQRLHRSGLLSDVLESHVWLIENSGRSLDSVFVELNISIDIMIENLSADPARLNEIAEHLFDLLERRSLFPSAEHLALSLLDHHSDILTSRLSDRLETYRTVRIGATAPEIVFTSKTYKSEDVAAGRLSEVDADYILLVFAAGWCPDCRAMMPELTEKYPVWKREGVEVVLVSLDDTPESFDEFVSNKPFISTSDLQRRSSPIARDYHVQNIPSMFLLDRNLEILLHPNSVEQMDAWVDWNLVQGNPGR</sequence>
<dbReference type="Proteomes" id="UP000673975">
    <property type="component" value="Unassembled WGS sequence"/>
</dbReference>
<proteinExistence type="predicted"/>
<dbReference type="GO" id="GO:0031397">
    <property type="term" value="P:negative regulation of protein ubiquitination"/>
    <property type="evidence" value="ECO:0007669"/>
    <property type="project" value="TreeGrafter"/>
</dbReference>
<gene>
    <name evidence="3" type="ORF">NATSA_09950</name>
</gene>
<reference evidence="3" key="1">
    <citation type="submission" date="2021-02" db="EMBL/GenBank/DDBJ databases">
        <title>Natronogracilivirga saccharolytica gen. nov. sp. nov. a new anaerobic, haloalkiliphilic carbohydrate-fermenting bacterium from soda lake and proposing of Cyclonatronumiaceae fam. nov. in the phylum Balneolaeota.</title>
        <authorList>
            <person name="Zhilina T.N."/>
            <person name="Sorokin D.Y."/>
            <person name="Zavarzina D.G."/>
            <person name="Toshchakov S.V."/>
            <person name="Kublanov I.V."/>
        </authorList>
    </citation>
    <scope>NUCLEOTIDE SEQUENCE</scope>
    <source>
        <strain evidence="3">Z-1702</strain>
    </source>
</reference>
<name>A0A8J7UX66_9BACT</name>
<dbReference type="InterPro" id="IPR036249">
    <property type="entry name" value="Thioredoxin-like_sf"/>
</dbReference>
<dbReference type="GO" id="GO:0030178">
    <property type="term" value="P:negative regulation of Wnt signaling pathway"/>
    <property type="evidence" value="ECO:0007669"/>
    <property type="project" value="TreeGrafter"/>
</dbReference>
<evidence type="ECO:0000259" key="2">
    <source>
        <dbReference type="PROSITE" id="PS51352"/>
    </source>
</evidence>
<protein>
    <submittedName>
        <fullName evidence="3">Thioredoxin family protein</fullName>
    </submittedName>
</protein>